<dbReference type="Proteomes" id="UP001056336">
    <property type="component" value="Chromosome"/>
</dbReference>
<evidence type="ECO:0000313" key="2">
    <source>
        <dbReference type="Proteomes" id="UP001056336"/>
    </source>
</evidence>
<name>A0ABY4R3Q9_9ACTN</name>
<reference evidence="1" key="2">
    <citation type="submission" date="2022-05" db="EMBL/GenBank/DDBJ databases">
        <authorList>
            <person name="Kim J.-S."/>
            <person name="Lee K."/>
            <person name="Suh M."/>
            <person name="Eom M."/>
            <person name="Kim J.-S."/>
            <person name="Kim D.-S."/>
            <person name="Ko S.-H."/>
            <person name="Shin Y."/>
            <person name="Lee J.-S."/>
        </authorList>
    </citation>
    <scope>NUCLEOTIDE SEQUENCE</scope>
    <source>
        <strain evidence="1">N237</strain>
    </source>
</reference>
<proteinExistence type="predicted"/>
<evidence type="ECO:0000313" key="1">
    <source>
        <dbReference type="EMBL" id="UQX89730.1"/>
    </source>
</evidence>
<dbReference type="EMBL" id="CP097332">
    <property type="protein sequence ID" value="UQX89730.1"/>
    <property type="molecule type" value="Genomic_DNA"/>
</dbReference>
<sequence length="63" mass="7134">MAESIASTVHCQRCGRISDPGRDGDPPLTWAMDREGERVRWTCPACVSLSVRSMEAKLDPEWW</sequence>
<organism evidence="1 2">
    <name type="scientific">Jatrophihabitans telluris</name>
    <dbReference type="NCBI Taxonomy" id="2038343"/>
    <lineage>
        <taxon>Bacteria</taxon>
        <taxon>Bacillati</taxon>
        <taxon>Actinomycetota</taxon>
        <taxon>Actinomycetes</taxon>
        <taxon>Jatrophihabitantales</taxon>
        <taxon>Jatrophihabitantaceae</taxon>
        <taxon>Jatrophihabitans</taxon>
    </lineage>
</organism>
<gene>
    <name evidence="1" type="ORF">M6D93_06940</name>
</gene>
<dbReference type="RefSeq" id="WP_249773626.1">
    <property type="nucleotide sequence ID" value="NZ_CP097332.1"/>
</dbReference>
<protein>
    <submittedName>
        <fullName evidence="1">Uncharacterized protein</fullName>
    </submittedName>
</protein>
<keyword evidence="2" id="KW-1185">Reference proteome</keyword>
<accession>A0ABY4R3Q9</accession>
<reference evidence="1" key="1">
    <citation type="journal article" date="2018" name="Int. J. Syst. Evol. Microbiol.">
        <title>Jatrophihabitans telluris sp. nov., isolated from sediment soil of lava forest wetlands and the emended description of the genus Jatrophihabitans.</title>
        <authorList>
            <person name="Lee K.C."/>
            <person name="Suh M.K."/>
            <person name="Eom M.K."/>
            <person name="Kim K.K."/>
            <person name="Kim J.S."/>
            <person name="Kim D.S."/>
            <person name="Ko S.H."/>
            <person name="Shin Y.K."/>
            <person name="Lee J.S."/>
        </authorList>
    </citation>
    <scope>NUCLEOTIDE SEQUENCE</scope>
    <source>
        <strain evidence="1">N237</strain>
    </source>
</reference>